<dbReference type="Gene3D" id="3.10.100.10">
    <property type="entry name" value="Mannose-Binding Protein A, subunit A"/>
    <property type="match status" value="2"/>
</dbReference>
<evidence type="ECO:0000256" key="1">
    <source>
        <dbReference type="ARBA" id="ARBA00004613"/>
    </source>
</evidence>
<dbReference type="InterPro" id="IPR000538">
    <property type="entry name" value="Link_dom"/>
</dbReference>
<evidence type="ECO:0000259" key="7">
    <source>
        <dbReference type="PROSITE" id="PS50963"/>
    </source>
</evidence>
<evidence type="ECO:0000256" key="3">
    <source>
        <dbReference type="ARBA" id="ARBA00022737"/>
    </source>
</evidence>
<dbReference type="SMART" id="SM00445">
    <property type="entry name" value="LINK"/>
    <property type="match status" value="2"/>
</dbReference>
<evidence type="ECO:0000256" key="2">
    <source>
        <dbReference type="ARBA" id="ARBA00022525"/>
    </source>
</evidence>
<evidence type="ECO:0000313" key="9">
    <source>
        <dbReference type="Proteomes" id="UP001529510"/>
    </source>
</evidence>
<feature type="non-terminal residue" evidence="8">
    <location>
        <position position="236"/>
    </location>
</feature>
<dbReference type="InterPro" id="IPR016187">
    <property type="entry name" value="CTDL_fold"/>
</dbReference>
<dbReference type="EMBL" id="JAMKFB020000025">
    <property type="protein sequence ID" value="KAL0155147.1"/>
    <property type="molecule type" value="Genomic_DNA"/>
</dbReference>
<name>A0ABD0MYV9_CIRMR</name>
<dbReference type="Proteomes" id="UP001529510">
    <property type="component" value="Unassembled WGS sequence"/>
</dbReference>
<keyword evidence="3" id="KW-0677">Repeat</keyword>
<comment type="caution">
    <text evidence="5">Lacks conserved residue(s) required for the propagation of feature annotation.</text>
</comment>
<evidence type="ECO:0000313" key="8">
    <source>
        <dbReference type="EMBL" id="KAL0155147.1"/>
    </source>
</evidence>
<evidence type="ECO:0000256" key="4">
    <source>
        <dbReference type="ARBA" id="ARBA00023157"/>
    </source>
</evidence>
<dbReference type="InterPro" id="IPR050691">
    <property type="entry name" value="Hyaluronan_bind_Proteoglycan"/>
</dbReference>
<evidence type="ECO:0000256" key="6">
    <source>
        <dbReference type="SAM" id="MobiDB-lite"/>
    </source>
</evidence>
<gene>
    <name evidence="8" type="ORF">M9458_049410</name>
</gene>
<keyword evidence="2" id="KW-0964">Secreted</keyword>
<feature type="region of interest" description="Disordered" evidence="6">
    <location>
        <begin position="1"/>
        <end position="23"/>
    </location>
</feature>
<accession>A0ABD0MYV9</accession>
<dbReference type="InterPro" id="IPR016186">
    <property type="entry name" value="C-type_lectin-like/link_sf"/>
</dbReference>
<dbReference type="AlphaFoldDB" id="A0ABD0MYV9"/>
<comment type="subcellular location">
    <subcellularLocation>
        <location evidence="1">Secreted</location>
    </subcellularLocation>
</comment>
<dbReference type="PROSITE" id="PS50963">
    <property type="entry name" value="LINK_2"/>
    <property type="match status" value="2"/>
</dbReference>
<reference evidence="8 9" key="1">
    <citation type="submission" date="2024-05" db="EMBL/GenBank/DDBJ databases">
        <title>Genome sequencing and assembly of Indian major carp, Cirrhinus mrigala (Hamilton, 1822).</title>
        <authorList>
            <person name="Mohindra V."/>
            <person name="Chowdhury L.M."/>
            <person name="Lal K."/>
            <person name="Jena J.K."/>
        </authorList>
    </citation>
    <scope>NUCLEOTIDE SEQUENCE [LARGE SCALE GENOMIC DNA]</scope>
    <source>
        <strain evidence="8">CM1030</strain>
        <tissue evidence="8">Blood</tissue>
    </source>
</reference>
<evidence type="ECO:0000256" key="5">
    <source>
        <dbReference type="PROSITE-ProRule" id="PRU00323"/>
    </source>
</evidence>
<feature type="domain" description="Link" evidence="7">
    <location>
        <begin position="82"/>
        <end position="169"/>
    </location>
</feature>
<keyword evidence="4 5" id="KW-1015">Disulfide bond</keyword>
<feature type="disulfide bond" evidence="5">
    <location>
        <begin position="120"/>
        <end position="141"/>
    </location>
</feature>
<organism evidence="8 9">
    <name type="scientific">Cirrhinus mrigala</name>
    <name type="common">Mrigala</name>
    <dbReference type="NCBI Taxonomy" id="683832"/>
    <lineage>
        <taxon>Eukaryota</taxon>
        <taxon>Metazoa</taxon>
        <taxon>Chordata</taxon>
        <taxon>Craniata</taxon>
        <taxon>Vertebrata</taxon>
        <taxon>Euteleostomi</taxon>
        <taxon>Actinopterygii</taxon>
        <taxon>Neopterygii</taxon>
        <taxon>Teleostei</taxon>
        <taxon>Ostariophysi</taxon>
        <taxon>Cypriniformes</taxon>
        <taxon>Cyprinidae</taxon>
        <taxon>Labeoninae</taxon>
        <taxon>Labeonini</taxon>
        <taxon>Cirrhinus</taxon>
    </lineage>
</organism>
<dbReference type="PANTHER" id="PTHR22804">
    <property type="entry name" value="AGGRECAN/VERSICAN PROTEOGLYCAN"/>
    <property type="match status" value="1"/>
</dbReference>
<proteinExistence type="predicted"/>
<sequence length="236" mass="26376">MFSVATVTQSPSHYTEEVTTEGEAYGELVTDEPLNTTSTESPLPLPPNITEVEEDIIKVATDVPYLGYEIPKDNVTAETKGVVFHYRADSRRYGYTFEEAQEASTPELFQTAYEAGLHQCSAGWLQDQTVRYPAAHPQKNCSGDQEDLPDLHPYNVRPAHERYDVYCYMDQIKGEIFHVSSLGGFTYYEAVAHCRELGSTLASTGELYAAWNQGFHKCMSAILSATQVLVVVKTRQ</sequence>
<keyword evidence="9" id="KW-1185">Reference proteome</keyword>
<dbReference type="SUPFAM" id="SSF56436">
    <property type="entry name" value="C-type lectin-like"/>
    <property type="match status" value="2"/>
</dbReference>
<dbReference type="GO" id="GO:0005576">
    <property type="term" value="C:extracellular region"/>
    <property type="evidence" value="ECO:0007669"/>
    <property type="project" value="UniProtKB-SubCell"/>
</dbReference>
<dbReference type="Pfam" id="PF00193">
    <property type="entry name" value="Xlink"/>
    <property type="match status" value="2"/>
</dbReference>
<comment type="caution">
    <text evidence="8">The sequence shown here is derived from an EMBL/GenBank/DDBJ whole genome shotgun (WGS) entry which is preliminary data.</text>
</comment>
<feature type="domain" description="Link" evidence="7">
    <location>
        <begin position="175"/>
        <end position="236"/>
    </location>
</feature>
<dbReference type="PANTHER" id="PTHR22804:SF54">
    <property type="match status" value="1"/>
</dbReference>
<protein>
    <recommendedName>
        <fullName evidence="7">Link domain-containing protein</fullName>
    </recommendedName>
</protein>
<feature type="compositionally biased region" description="Polar residues" evidence="6">
    <location>
        <begin position="1"/>
        <end position="13"/>
    </location>
</feature>